<accession>A0A212JL25</accession>
<name>A0A212JL25_9BACT</name>
<protein>
    <submittedName>
        <fullName evidence="2">Uncharacterized protein</fullName>
    </submittedName>
</protein>
<evidence type="ECO:0000313" key="2">
    <source>
        <dbReference type="EMBL" id="SBW00136.1"/>
    </source>
</evidence>
<keyword evidence="1" id="KW-0472">Membrane</keyword>
<sequence>MAATKVTANTFFVISLILYQYLLGYSKDTNKNRNTDVLKTRIFEIKTVSLSGLEFQLEAILCHIDTQQDEYGAKQCYNSDMFIDNNCRCE</sequence>
<dbReference type="AlphaFoldDB" id="A0A212JL25"/>
<organism evidence="2">
    <name type="scientific">uncultured Dysgonomonas sp</name>
    <dbReference type="NCBI Taxonomy" id="206096"/>
    <lineage>
        <taxon>Bacteria</taxon>
        <taxon>Pseudomonadati</taxon>
        <taxon>Bacteroidota</taxon>
        <taxon>Bacteroidia</taxon>
        <taxon>Bacteroidales</taxon>
        <taxon>Dysgonomonadaceae</taxon>
        <taxon>Dysgonomonas</taxon>
        <taxon>environmental samples</taxon>
    </lineage>
</organism>
<evidence type="ECO:0000256" key="1">
    <source>
        <dbReference type="SAM" id="Phobius"/>
    </source>
</evidence>
<keyword evidence="1" id="KW-0812">Transmembrane</keyword>
<keyword evidence="1" id="KW-1133">Transmembrane helix</keyword>
<dbReference type="EMBL" id="FLUM01000002">
    <property type="protein sequence ID" value="SBW00136.1"/>
    <property type="molecule type" value="Genomic_DNA"/>
</dbReference>
<gene>
    <name evidence="2" type="ORF">KL86DYS1_20113</name>
</gene>
<feature type="transmembrane region" description="Helical" evidence="1">
    <location>
        <begin position="6"/>
        <end position="23"/>
    </location>
</feature>
<reference evidence="2" key="1">
    <citation type="submission" date="2016-04" db="EMBL/GenBank/DDBJ databases">
        <authorList>
            <person name="Evans L.H."/>
            <person name="Alamgir A."/>
            <person name="Owens N."/>
            <person name="Weber N.D."/>
            <person name="Virtaneva K."/>
            <person name="Barbian K."/>
            <person name="Babar A."/>
            <person name="Rosenke K."/>
        </authorList>
    </citation>
    <scope>NUCLEOTIDE SEQUENCE</scope>
    <source>
        <strain evidence="2">86-1</strain>
    </source>
</reference>
<proteinExistence type="predicted"/>